<comment type="caution">
    <text evidence="1">The sequence shown here is derived from an EMBL/GenBank/DDBJ whole genome shotgun (WGS) entry which is preliminary data.</text>
</comment>
<reference evidence="2" key="1">
    <citation type="submission" date="2017-06" db="EMBL/GenBank/DDBJ databases">
        <title>Genome analysis of Fimbriiglobus ruber SP5, the first member of the order Planctomycetales with confirmed chitinolytic capability.</title>
        <authorList>
            <person name="Ravin N.V."/>
            <person name="Rakitin A.L."/>
            <person name="Ivanova A.A."/>
            <person name="Beletsky A.V."/>
            <person name="Kulichevskaya I.S."/>
            <person name="Mardanov A.V."/>
            <person name="Dedysh S.N."/>
        </authorList>
    </citation>
    <scope>NUCLEOTIDE SEQUENCE [LARGE SCALE GENOMIC DNA]</scope>
    <source>
        <strain evidence="2">SP5</strain>
    </source>
</reference>
<dbReference type="EMBL" id="NIDE01000017">
    <property type="protein sequence ID" value="OWK36568.1"/>
    <property type="molecule type" value="Genomic_DNA"/>
</dbReference>
<dbReference type="Proteomes" id="UP000214646">
    <property type="component" value="Unassembled WGS sequence"/>
</dbReference>
<dbReference type="Pfam" id="PF13267">
    <property type="entry name" value="DUF4058"/>
    <property type="match status" value="1"/>
</dbReference>
<protein>
    <recommendedName>
        <fullName evidence="3">DUF4058 family protein</fullName>
    </recommendedName>
</protein>
<dbReference type="OrthoDB" id="272536at2"/>
<keyword evidence="2" id="KW-1185">Reference proteome</keyword>
<dbReference type="InterPro" id="IPR025132">
    <property type="entry name" value="DUF4058"/>
</dbReference>
<gene>
    <name evidence="1" type="ORF">FRUB_09131</name>
</gene>
<proteinExistence type="predicted"/>
<evidence type="ECO:0000313" key="2">
    <source>
        <dbReference type="Proteomes" id="UP000214646"/>
    </source>
</evidence>
<name>A0A225DDH2_9BACT</name>
<dbReference type="AlphaFoldDB" id="A0A225DDH2"/>
<accession>A0A225DDH2</accession>
<dbReference type="RefSeq" id="WP_088259558.1">
    <property type="nucleotide sequence ID" value="NZ_NIDE01000017.1"/>
</dbReference>
<evidence type="ECO:0000313" key="1">
    <source>
        <dbReference type="EMBL" id="OWK36568.1"/>
    </source>
</evidence>
<organism evidence="1 2">
    <name type="scientific">Fimbriiglobus ruber</name>
    <dbReference type="NCBI Taxonomy" id="1908690"/>
    <lineage>
        <taxon>Bacteria</taxon>
        <taxon>Pseudomonadati</taxon>
        <taxon>Planctomycetota</taxon>
        <taxon>Planctomycetia</taxon>
        <taxon>Gemmatales</taxon>
        <taxon>Gemmataceae</taxon>
        <taxon>Fimbriiglobus</taxon>
    </lineage>
</organism>
<sequence length="270" mass="29974">MPSPFPGMDPWLESPAVFPDFHSAFLNAFRVALNAVLPPPFYAGLSTRVWMEESDRRVEPDVDVLLPANQPASAGAGLVVAADARTDLLEIVGPPLPSEEREERYIEIYASPGGDRLVTSVELLSPSNKTPGSGGRDLYRAKQQEMVHGRINLVEIDLLRRGTHATLVPVDLLRQRGGRFDYHVCLHRADKDQSYFVAPIPLPHRLPTIPVPLTPGVPAVSIDLQVVLDRCYDEALYARRVRYDRSCDPPLSDEQRVWAEDVLRAKGLVA</sequence>
<evidence type="ECO:0008006" key="3">
    <source>
        <dbReference type="Google" id="ProtNLM"/>
    </source>
</evidence>